<reference evidence="1" key="2">
    <citation type="journal article" date="2015" name="Fish Shellfish Immunol.">
        <title>Early steps in the European eel (Anguilla anguilla)-Vibrio vulnificus interaction in the gills: Role of the RtxA13 toxin.</title>
        <authorList>
            <person name="Callol A."/>
            <person name="Pajuelo D."/>
            <person name="Ebbesson L."/>
            <person name="Teles M."/>
            <person name="MacKenzie S."/>
            <person name="Amaro C."/>
        </authorList>
    </citation>
    <scope>NUCLEOTIDE SEQUENCE</scope>
</reference>
<organism evidence="1">
    <name type="scientific">Anguilla anguilla</name>
    <name type="common">European freshwater eel</name>
    <name type="synonym">Muraena anguilla</name>
    <dbReference type="NCBI Taxonomy" id="7936"/>
    <lineage>
        <taxon>Eukaryota</taxon>
        <taxon>Metazoa</taxon>
        <taxon>Chordata</taxon>
        <taxon>Craniata</taxon>
        <taxon>Vertebrata</taxon>
        <taxon>Euteleostomi</taxon>
        <taxon>Actinopterygii</taxon>
        <taxon>Neopterygii</taxon>
        <taxon>Teleostei</taxon>
        <taxon>Anguilliformes</taxon>
        <taxon>Anguillidae</taxon>
        <taxon>Anguilla</taxon>
    </lineage>
</organism>
<dbReference type="AlphaFoldDB" id="A0A0E9VU99"/>
<proteinExistence type="predicted"/>
<accession>A0A0E9VU99</accession>
<name>A0A0E9VU99_ANGAN</name>
<dbReference type="EMBL" id="GBXM01027749">
    <property type="protein sequence ID" value="JAH80828.1"/>
    <property type="molecule type" value="Transcribed_RNA"/>
</dbReference>
<reference evidence="1" key="1">
    <citation type="submission" date="2014-11" db="EMBL/GenBank/DDBJ databases">
        <authorList>
            <person name="Amaro Gonzalez C."/>
        </authorList>
    </citation>
    <scope>NUCLEOTIDE SEQUENCE</scope>
</reference>
<evidence type="ECO:0000313" key="1">
    <source>
        <dbReference type="EMBL" id="JAH80828.1"/>
    </source>
</evidence>
<protein>
    <submittedName>
        <fullName evidence="1">Uncharacterized protein</fullName>
    </submittedName>
</protein>
<sequence>MLSPHLSFFKALAMKKIPEKRISANPKCILVL</sequence>